<sequence length="318" mass="35064">MLNDHFKRILFTLTLAIVLPMFATAAPAAGKIRIASVAWTGVTVKSELAASVLESLGYTAENTVYSVPFVYAALSSDAADLFFGNWMPSMATVADKFFKKGSVVKYVANMPGAKYTLAVPTYCAEEGLKDFADIVKFGDKLDWKIHGIEAGNDGNLIIRDMIEKNMFGLGRFKILPSSEVAMLAEVQSRVKQKRCIVFLGWSPHSMNERIDMTYLTGSTDATFGPNDGTATVWTNIRKGFDQEQPNVAVLVRNMTFPIAMMNQIMTNMYANKGLKPREAGLTWLKAHPDTYKSWLTGVTTADGKDSVTAFEAYLENIK</sequence>
<organism evidence="3 4">
    <name type="scientific">Desulfosarcina ovata subsp. ovata</name>
    <dbReference type="NCBI Taxonomy" id="2752305"/>
    <lineage>
        <taxon>Bacteria</taxon>
        <taxon>Pseudomonadati</taxon>
        <taxon>Thermodesulfobacteriota</taxon>
        <taxon>Desulfobacteria</taxon>
        <taxon>Desulfobacterales</taxon>
        <taxon>Desulfosarcinaceae</taxon>
        <taxon>Desulfosarcina</taxon>
    </lineage>
</organism>
<dbReference type="SUPFAM" id="SSF53850">
    <property type="entry name" value="Periplasmic binding protein-like II"/>
    <property type="match status" value="1"/>
</dbReference>
<evidence type="ECO:0000256" key="1">
    <source>
        <dbReference type="SAM" id="SignalP"/>
    </source>
</evidence>
<dbReference type="GO" id="GO:0042597">
    <property type="term" value="C:periplasmic space"/>
    <property type="evidence" value="ECO:0007669"/>
    <property type="project" value="InterPro"/>
</dbReference>
<dbReference type="RefSeq" id="WP_155310323.1">
    <property type="nucleotide sequence ID" value="NZ_AP021879.1"/>
</dbReference>
<feature type="domain" description="ABC-type glycine betaine transport system substrate-binding" evidence="2">
    <location>
        <begin position="31"/>
        <end position="285"/>
    </location>
</feature>
<dbReference type="EMBL" id="AP021879">
    <property type="protein sequence ID" value="BBO89088.1"/>
    <property type="molecule type" value="Genomic_DNA"/>
</dbReference>
<evidence type="ECO:0000313" key="4">
    <source>
        <dbReference type="Proteomes" id="UP000422108"/>
    </source>
</evidence>
<proteinExistence type="predicted"/>
<keyword evidence="4" id="KW-1185">Reference proteome</keyword>
<dbReference type="GO" id="GO:0015871">
    <property type="term" value="P:choline transport"/>
    <property type="evidence" value="ECO:0007669"/>
    <property type="project" value="InterPro"/>
</dbReference>
<dbReference type="Gene3D" id="3.40.190.10">
    <property type="entry name" value="Periplasmic binding protein-like II"/>
    <property type="match status" value="1"/>
</dbReference>
<evidence type="ECO:0000259" key="2">
    <source>
        <dbReference type="Pfam" id="PF04069"/>
    </source>
</evidence>
<gene>
    <name evidence="3" type="ORF">DSCOOX_22680</name>
</gene>
<keyword evidence="1" id="KW-0732">Signal</keyword>
<name>A0A5K8A9G1_9BACT</name>
<evidence type="ECO:0000313" key="3">
    <source>
        <dbReference type="EMBL" id="BBO89088.1"/>
    </source>
</evidence>
<dbReference type="Proteomes" id="UP000422108">
    <property type="component" value="Chromosome"/>
</dbReference>
<protein>
    <recommendedName>
        <fullName evidence="2">ABC-type glycine betaine transport system substrate-binding domain-containing protein</fullName>
    </recommendedName>
</protein>
<dbReference type="InterPro" id="IPR017783">
    <property type="entry name" value="ABC_choline_sub-bd"/>
</dbReference>
<feature type="signal peptide" evidence="1">
    <location>
        <begin position="1"/>
        <end position="25"/>
    </location>
</feature>
<reference evidence="3 4" key="1">
    <citation type="submission" date="2019-11" db="EMBL/GenBank/DDBJ databases">
        <title>Comparative genomics of hydrocarbon-degrading Desulfosarcina strains.</title>
        <authorList>
            <person name="Watanabe M."/>
            <person name="Kojima H."/>
            <person name="Fukui M."/>
        </authorList>
    </citation>
    <scope>NUCLEOTIDE SEQUENCE [LARGE SCALE GENOMIC DNA]</scope>
    <source>
        <strain evidence="4">oXyS1</strain>
    </source>
</reference>
<dbReference type="AlphaFoldDB" id="A0A5K8A9G1"/>
<dbReference type="Gene3D" id="3.40.190.100">
    <property type="entry name" value="Glycine betaine-binding periplasmic protein, domain 2"/>
    <property type="match status" value="1"/>
</dbReference>
<dbReference type="GO" id="GO:0022857">
    <property type="term" value="F:transmembrane transporter activity"/>
    <property type="evidence" value="ECO:0007669"/>
    <property type="project" value="InterPro"/>
</dbReference>
<accession>A0A5K8A9G1</accession>
<dbReference type="Pfam" id="PF04069">
    <property type="entry name" value="OpuAC"/>
    <property type="match status" value="1"/>
</dbReference>
<dbReference type="GO" id="GO:0033265">
    <property type="term" value="F:choline binding"/>
    <property type="evidence" value="ECO:0007669"/>
    <property type="project" value="InterPro"/>
</dbReference>
<dbReference type="CDD" id="cd13640">
    <property type="entry name" value="PBP2_ChoX"/>
    <property type="match status" value="1"/>
</dbReference>
<feature type="chain" id="PRO_5024320734" description="ABC-type glycine betaine transport system substrate-binding domain-containing protein" evidence="1">
    <location>
        <begin position="26"/>
        <end position="318"/>
    </location>
</feature>
<dbReference type="GO" id="GO:0043190">
    <property type="term" value="C:ATP-binding cassette (ABC) transporter complex"/>
    <property type="evidence" value="ECO:0007669"/>
    <property type="project" value="InterPro"/>
</dbReference>
<dbReference type="InterPro" id="IPR007210">
    <property type="entry name" value="ABC_Gly_betaine_transp_sub-bd"/>
</dbReference>